<dbReference type="EMBL" id="VVIM01000002">
    <property type="protein sequence ID" value="KAB0801700.1"/>
    <property type="molecule type" value="Genomic_DNA"/>
</dbReference>
<evidence type="ECO:0000256" key="3">
    <source>
        <dbReference type="ARBA" id="ARBA00022677"/>
    </source>
</evidence>
<keyword evidence="3" id="KW-0551">Lipid droplet</keyword>
<reference evidence="6 7" key="1">
    <citation type="journal article" date="2018" name="Elife">
        <title>Firefly genomes illuminate parallel origins of bioluminescence in beetles.</title>
        <authorList>
            <person name="Fallon T.R."/>
            <person name="Lower S.E."/>
            <person name="Chang C.H."/>
            <person name="Bessho-Uehara M."/>
            <person name="Martin G.J."/>
            <person name="Bewick A.J."/>
            <person name="Behringer M."/>
            <person name="Debat H.J."/>
            <person name="Wong I."/>
            <person name="Day J.C."/>
            <person name="Suvorov A."/>
            <person name="Silva C.J."/>
            <person name="Stanger-Hall K.F."/>
            <person name="Hall D.W."/>
            <person name="Schmitz R.J."/>
            <person name="Nelson D.R."/>
            <person name="Lewis S.M."/>
            <person name="Shigenobu S."/>
            <person name="Bybee S.M."/>
            <person name="Larracuente A.M."/>
            <person name="Oba Y."/>
            <person name="Weng J.K."/>
        </authorList>
    </citation>
    <scope>NUCLEOTIDE SEQUENCE [LARGE SCALE GENOMIC DNA]</scope>
    <source>
        <strain evidence="6">1611_PpyrPB1</strain>
        <tissue evidence="6">Whole body</tissue>
    </source>
</reference>
<protein>
    <recommendedName>
        <fullName evidence="8">Lipid storage droplets surface-binding protein 1</fullName>
    </recommendedName>
</protein>
<dbReference type="InParanoid" id="A0A5N4AWT7"/>
<keyword evidence="7" id="KW-1185">Reference proteome</keyword>
<dbReference type="FunCoup" id="A0A5N4AWT7">
    <property type="interactions" value="1"/>
</dbReference>
<evidence type="ECO:0000313" key="7">
    <source>
        <dbReference type="Proteomes" id="UP000327044"/>
    </source>
</evidence>
<proteinExistence type="inferred from homology"/>
<dbReference type="PANTHER" id="PTHR14024:SF49">
    <property type="entry name" value="LIPID STORAGE DROPLETS SURFACE-BINDING PROTEIN 1"/>
    <property type="match status" value="1"/>
</dbReference>
<comment type="similarity">
    <text evidence="2 4">Belongs to the perilipin family.</text>
</comment>
<sequence>MVEPTTKLWLKYLVEENKDTTQKDQMLKLETVDRLMQIPVVEFGLNYAGHMYGKIKESNNVLNWTFGQAEGSIHFVVSTAMPAINLFNGPITSIDKILYQGLEKVEETIPLITLPPEQIYCKTKEYINDVVLKNAIVADIVQKATTVTNIALESKYTGIAADRLDSALNVAEKYLDQYLPADPNDSDKEVLNCDTAHSPAEKALHTIYHVDKISRKFQRRLTKRTLLEAKALKEHSTEAVQALLHIIDLIATDPKVALQKGQEIWASLSKSEPENQVPPQTIDEVLFMLTREAARRVVHFVNFTTGVVKQLPDQMQLLTSRCIHLVQDIFKNGHLESINKAIYATARNQVHRFATLLHQLNVYATELLEQAARNLKDKDEVNNVTGEPKSSKHSKHSQNSCHKKPPPKSKANGIDN</sequence>
<dbReference type="SUPFAM" id="SSF109775">
    <property type="entry name" value="Mannose-6-phosphate receptor binding protein 1 (Tip47), C-terminal domain"/>
    <property type="match status" value="1"/>
</dbReference>
<organism evidence="6 7">
    <name type="scientific">Photinus pyralis</name>
    <name type="common">Common eastern firefly</name>
    <name type="synonym">Lampyris pyralis</name>
    <dbReference type="NCBI Taxonomy" id="7054"/>
    <lineage>
        <taxon>Eukaryota</taxon>
        <taxon>Metazoa</taxon>
        <taxon>Ecdysozoa</taxon>
        <taxon>Arthropoda</taxon>
        <taxon>Hexapoda</taxon>
        <taxon>Insecta</taxon>
        <taxon>Pterygota</taxon>
        <taxon>Neoptera</taxon>
        <taxon>Endopterygota</taxon>
        <taxon>Coleoptera</taxon>
        <taxon>Polyphaga</taxon>
        <taxon>Elateriformia</taxon>
        <taxon>Elateroidea</taxon>
        <taxon>Lampyridae</taxon>
        <taxon>Lampyrinae</taxon>
        <taxon>Photinus</taxon>
    </lineage>
</organism>
<accession>A0A5N4AWT7</accession>
<evidence type="ECO:0000313" key="6">
    <source>
        <dbReference type="EMBL" id="KAB0801700.1"/>
    </source>
</evidence>
<dbReference type="GO" id="GO:0019915">
    <property type="term" value="P:lipid storage"/>
    <property type="evidence" value="ECO:0007669"/>
    <property type="project" value="TreeGrafter"/>
</dbReference>
<feature type="region of interest" description="Disordered" evidence="5">
    <location>
        <begin position="377"/>
        <end position="416"/>
    </location>
</feature>
<dbReference type="PANTHER" id="PTHR14024">
    <property type="entry name" value="PERILIPIN"/>
    <property type="match status" value="1"/>
</dbReference>
<dbReference type="Pfam" id="PF03036">
    <property type="entry name" value="Perilipin"/>
    <property type="match status" value="1"/>
</dbReference>
<dbReference type="GO" id="GO:0005811">
    <property type="term" value="C:lipid droplet"/>
    <property type="evidence" value="ECO:0007669"/>
    <property type="project" value="UniProtKB-SubCell"/>
</dbReference>
<dbReference type="GO" id="GO:0005829">
    <property type="term" value="C:cytosol"/>
    <property type="evidence" value="ECO:0007669"/>
    <property type="project" value="TreeGrafter"/>
</dbReference>
<dbReference type="AlphaFoldDB" id="A0A5N4AWT7"/>
<comment type="caution">
    <text evidence="6">The sequence shown here is derived from an EMBL/GenBank/DDBJ whole genome shotgun (WGS) entry which is preliminary data.</text>
</comment>
<dbReference type="GO" id="GO:0010890">
    <property type="term" value="P:positive regulation of triglyceride storage"/>
    <property type="evidence" value="ECO:0007669"/>
    <property type="project" value="TreeGrafter"/>
</dbReference>
<evidence type="ECO:0000256" key="4">
    <source>
        <dbReference type="PIRNR" id="PIRNR036881"/>
    </source>
</evidence>
<evidence type="ECO:0000256" key="1">
    <source>
        <dbReference type="ARBA" id="ARBA00004502"/>
    </source>
</evidence>
<name>A0A5N4AWT7_PHOPY</name>
<feature type="compositionally biased region" description="Basic residues" evidence="5">
    <location>
        <begin position="391"/>
        <end position="407"/>
    </location>
</feature>
<gene>
    <name evidence="6" type="ORF">PPYR_03886</name>
</gene>
<dbReference type="Proteomes" id="UP000327044">
    <property type="component" value="Unassembled WGS sequence"/>
</dbReference>
<dbReference type="InterPro" id="IPR004279">
    <property type="entry name" value="Perilipin"/>
</dbReference>
<comment type="subcellular location">
    <subcellularLocation>
        <location evidence="1">Lipid droplet</location>
    </subcellularLocation>
</comment>
<evidence type="ECO:0008006" key="8">
    <source>
        <dbReference type="Google" id="ProtNLM"/>
    </source>
</evidence>
<dbReference type="PIRSF" id="PIRSF036881">
    <property type="entry name" value="PAT"/>
    <property type="match status" value="1"/>
</dbReference>
<evidence type="ECO:0000256" key="5">
    <source>
        <dbReference type="SAM" id="MobiDB-lite"/>
    </source>
</evidence>
<evidence type="ECO:0000256" key="2">
    <source>
        <dbReference type="ARBA" id="ARBA00006311"/>
    </source>
</evidence>